<dbReference type="EnsemblProtists" id="EKX33356">
    <property type="protein sequence ID" value="EKX33356"/>
    <property type="gene ID" value="GUITHDRAFT_156075"/>
</dbReference>
<dbReference type="KEGG" id="gtt:GUITHDRAFT_156075"/>
<reference evidence="3" key="3">
    <citation type="submission" date="2015-06" db="UniProtKB">
        <authorList>
            <consortium name="EnsemblProtists"/>
        </authorList>
    </citation>
    <scope>IDENTIFICATION</scope>
</reference>
<accession>L1IAT5</accession>
<name>L1IAT5_GUITC</name>
<keyword evidence="1" id="KW-0812">Transmembrane</keyword>
<dbReference type="EMBL" id="JH993145">
    <property type="protein sequence ID" value="EKX33356.1"/>
    <property type="molecule type" value="Genomic_DNA"/>
</dbReference>
<keyword evidence="1" id="KW-0472">Membrane</keyword>
<keyword evidence="1" id="KW-1133">Transmembrane helix</keyword>
<evidence type="ECO:0000313" key="3">
    <source>
        <dbReference type="EnsemblProtists" id="EKX33356"/>
    </source>
</evidence>
<dbReference type="AlphaFoldDB" id="L1IAT5"/>
<reference evidence="2 4" key="1">
    <citation type="journal article" date="2012" name="Nature">
        <title>Algal genomes reveal evolutionary mosaicism and the fate of nucleomorphs.</title>
        <authorList>
            <consortium name="DOE Joint Genome Institute"/>
            <person name="Curtis B.A."/>
            <person name="Tanifuji G."/>
            <person name="Burki F."/>
            <person name="Gruber A."/>
            <person name="Irimia M."/>
            <person name="Maruyama S."/>
            <person name="Arias M.C."/>
            <person name="Ball S.G."/>
            <person name="Gile G.H."/>
            <person name="Hirakawa Y."/>
            <person name="Hopkins J.F."/>
            <person name="Kuo A."/>
            <person name="Rensing S.A."/>
            <person name="Schmutz J."/>
            <person name="Symeonidi A."/>
            <person name="Elias M."/>
            <person name="Eveleigh R.J."/>
            <person name="Herman E.K."/>
            <person name="Klute M.J."/>
            <person name="Nakayama T."/>
            <person name="Obornik M."/>
            <person name="Reyes-Prieto A."/>
            <person name="Armbrust E.V."/>
            <person name="Aves S.J."/>
            <person name="Beiko R.G."/>
            <person name="Coutinho P."/>
            <person name="Dacks J.B."/>
            <person name="Durnford D.G."/>
            <person name="Fast N.M."/>
            <person name="Green B.R."/>
            <person name="Grisdale C.J."/>
            <person name="Hempel F."/>
            <person name="Henrissat B."/>
            <person name="Hoppner M.P."/>
            <person name="Ishida K."/>
            <person name="Kim E."/>
            <person name="Koreny L."/>
            <person name="Kroth P.G."/>
            <person name="Liu Y."/>
            <person name="Malik S.B."/>
            <person name="Maier U.G."/>
            <person name="McRose D."/>
            <person name="Mock T."/>
            <person name="Neilson J.A."/>
            <person name="Onodera N.T."/>
            <person name="Poole A.M."/>
            <person name="Pritham E.J."/>
            <person name="Richards T.A."/>
            <person name="Rocap G."/>
            <person name="Roy S.W."/>
            <person name="Sarai C."/>
            <person name="Schaack S."/>
            <person name="Shirato S."/>
            <person name="Slamovits C.H."/>
            <person name="Spencer D.F."/>
            <person name="Suzuki S."/>
            <person name="Worden A.Z."/>
            <person name="Zauner S."/>
            <person name="Barry K."/>
            <person name="Bell C."/>
            <person name="Bharti A.K."/>
            <person name="Crow J.A."/>
            <person name="Grimwood J."/>
            <person name="Kramer R."/>
            <person name="Lindquist E."/>
            <person name="Lucas S."/>
            <person name="Salamov A."/>
            <person name="McFadden G.I."/>
            <person name="Lane C.E."/>
            <person name="Keeling P.J."/>
            <person name="Gray M.W."/>
            <person name="Grigoriev I.V."/>
            <person name="Archibald J.M."/>
        </authorList>
    </citation>
    <scope>NUCLEOTIDE SEQUENCE</scope>
    <source>
        <strain evidence="2 4">CCMP2712</strain>
    </source>
</reference>
<dbReference type="HOGENOM" id="CLU_2532260_0_0_1"/>
<evidence type="ECO:0000313" key="4">
    <source>
        <dbReference type="Proteomes" id="UP000011087"/>
    </source>
</evidence>
<protein>
    <submittedName>
        <fullName evidence="2 3">Uncharacterized protein</fullName>
    </submittedName>
</protein>
<organism evidence="2">
    <name type="scientific">Guillardia theta (strain CCMP2712)</name>
    <name type="common">Cryptophyte</name>
    <dbReference type="NCBI Taxonomy" id="905079"/>
    <lineage>
        <taxon>Eukaryota</taxon>
        <taxon>Cryptophyceae</taxon>
        <taxon>Pyrenomonadales</taxon>
        <taxon>Geminigeraceae</taxon>
        <taxon>Guillardia</taxon>
    </lineage>
</organism>
<evidence type="ECO:0000313" key="2">
    <source>
        <dbReference type="EMBL" id="EKX33356.1"/>
    </source>
</evidence>
<dbReference type="RefSeq" id="XP_005820336.1">
    <property type="nucleotide sequence ID" value="XM_005820279.1"/>
</dbReference>
<dbReference type="Proteomes" id="UP000011087">
    <property type="component" value="Unassembled WGS sequence"/>
</dbReference>
<feature type="transmembrane region" description="Helical" evidence="1">
    <location>
        <begin position="65"/>
        <end position="83"/>
    </location>
</feature>
<gene>
    <name evidence="2" type="ORF">GUITHDRAFT_156075</name>
</gene>
<reference evidence="4" key="2">
    <citation type="submission" date="2012-11" db="EMBL/GenBank/DDBJ databases">
        <authorList>
            <person name="Kuo A."/>
            <person name="Curtis B.A."/>
            <person name="Tanifuji G."/>
            <person name="Burki F."/>
            <person name="Gruber A."/>
            <person name="Irimia M."/>
            <person name="Maruyama S."/>
            <person name="Arias M.C."/>
            <person name="Ball S.G."/>
            <person name="Gile G.H."/>
            <person name="Hirakawa Y."/>
            <person name="Hopkins J.F."/>
            <person name="Rensing S.A."/>
            <person name="Schmutz J."/>
            <person name="Symeonidi A."/>
            <person name="Elias M."/>
            <person name="Eveleigh R.J."/>
            <person name="Herman E.K."/>
            <person name="Klute M.J."/>
            <person name="Nakayama T."/>
            <person name="Obornik M."/>
            <person name="Reyes-Prieto A."/>
            <person name="Armbrust E.V."/>
            <person name="Aves S.J."/>
            <person name="Beiko R.G."/>
            <person name="Coutinho P."/>
            <person name="Dacks J.B."/>
            <person name="Durnford D.G."/>
            <person name="Fast N.M."/>
            <person name="Green B.R."/>
            <person name="Grisdale C."/>
            <person name="Hempe F."/>
            <person name="Henrissat B."/>
            <person name="Hoppner M.P."/>
            <person name="Ishida K.-I."/>
            <person name="Kim E."/>
            <person name="Koreny L."/>
            <person name="Kroth P.G."/>
            <person name="Liu Y."/>
            <person name="Malik S.-B."/>
            <person name="Maier U.G."/>
            <person name="McRose D."/>
            <person name="Mock T."/>
            <person name="Neilson J.A."/>
            <person name="Onodera N.T."/>
            <person name="Poole A.M."/>
            <person name="Pritham E.J."/>
            <person name="Richards T.A."/>
            <person name="Rocap G."/>
            <person name="Roy S.W."/>
            <person name="Sarai C."/>
            <person name="Schaack S."/>
            <person name="Shirato S."/>
            <person name="Slamovits C.H."/>
            <person name="Spencer D.F."/>
            <person name="Suzuki S."/>
            <person name="Worden A.Z."/>
            <person name="Zauner S."/>
            <person name="Barry K."/>
            <person name="Bell C."/>
            <person name="Bharti A.K."/>
            <person name="Crow J.A."/>
            <person name="Grimwood J."/>
            <person name="Kramer R."/>
            <person name="Lindquist E."/>
            <person name="Lucas S."/>
            <person name="Salamov A."/>
            <person name="McFadden G.I."/>
            <person name="Lane C.E."/>
            <person name="Keeling P.J."/>
            <person name="Gray M.W."/>
            <person name="Grigoriev I.V."/>
            <person name="Archibald J.M."/>
        </authorList>
    </citation>
    <scope>NUCLEOTIDE SEQUENCE</scope>
    <source>
        <strain evidence="4">CCMP2712</strain>
    </source>
</reference>
<dbReference type="GeneID" id="17290079"/>
<evidence type="ECO:0000256" key="1">
    <source>
        <dbReference type="SAM" id="Phobius"/>
    </source>
</evidence>
<proteinExistence type="predicted"/>
<keyword evidence="4" id="KW-1185">Reference proteome</keyword>
<dbReference type="PaxDb" id="55529-EKX33356"/>
<sequence>MSVCVAGNNPLAIQLNGDAAGEEQSEAVRLLMPSISQRDVWLKILLENGARHCRPNKSVGVRKEFYFIGIIFIIASMILIDLVM</sequence>